<dbReference type="RefSeq" id="WP_136961892.1">
    <property type="nucleotide sequence ID" value="NZ_CP039690.1"/>
</dbReference>
<dbReference type="Gene3D" id="3.30.1330.110">
    <property type="entry name" value="BB2672"/>
    <property type="match status" value="1"/>
</dbReference>
<dbReference type="OrthoDB" id="9803312at2"/>
<keyword evidence="2" id="KW-1185">Reference proteome</keyword>
<dbReference type="KEGG" id="pstg:E8M01_20785"/>
<dbReference type="InterPro" id="IPR009569">
    <property type="entry name" value="AA_synth_put"/>
</dbReference>
<organism evidence="1 2">
    <name type="scientific">Phreatobacter stygius</name>
    <dbReference type="NCBI Taxonomy" id="1940610"/>
    <lineage>
        <taxon>Bacteria</taxon>
        <taxon>Pseudomonadati</taxon>
        <taxon>Pseudomonadota</taxon>
        <taxon>Alphaproteobacteria</taxon>
        <taxon>Hyphomicrobiales</taxon>
        <taxon>Phreatobacteraceae</taxon>
        <taxon>Phreatobacter</taxon>
    </lineage>
</organism>
<proteinExistence type="predicted"/>
<dbReference type="SUPFAM" id="SSF160519">
    <property type="entry name" value="BB2672-like"/>
    <property type="match status" value="1"/>
</dbReference>
<dbReference type="Proteomes" id="UP000298781">
    <property type="component" value="Chromosome"/>
</dbReference>
<dbReference type="AlphaFoldDB" id="A0A4D7AYP1"/>
<sequence length="193" mass="20366">MTVNVRKIVVGVEEVRHDGGPKLDRPILKGFVACVLKNPFAGRYEADVTGMMEALKPLGLECSTKLLAALGGDPKAIEAYGKGSLVGAGGELEHGALWHVPGGYAMRELLGQALSIVPSMTKMGAMGAILDVPIHHKDAAYVRSHFDGITISVADAPRADEILFALAMTTGGRPHARMGGLTQDAIAKWDGLR</sequence>
<accession>A0A4D7AYP1</accession>
<dbReference type="EMBL" id="CP039690">
    <property type="protein sequence ID" value="QCI66449.1"/>
    <property type="molecule type" value="Genomic_DNA"/>
</dbReference>
<evidence type="ECO:0000313" key="1">
    <source>
        <dbReference type="EMBL" id="QCI66449.1"/>
    </source>
</evidence>
<evidence type="ECO:0000313" key="2">
    <source>
        <dbReference type="Proteomes" id="UP000298781"/>
    </source>
</evidence>
<dbReference type="InterPro" id="IPR035936">
    <property type="entry name" value="BB2672"/>
</dbReference>
<gene>
    <name evidence="1" type="ORF">E8M01_20785</name>
</gene>
<dbReference type="Pfam" id="PF06684">
    <property type="entry name" value="AA_synth"/>
    <property type="match status" value="1"/>
</dbReference>
<protein>
    <submittedName>
        <fullName evidence="1">Amino acid synthesis family protein</fullName>
    </submittedName>
</protein>
<name>A0A4D7AYP1_9HYPH</name>
<reference evidence="1 2" key="1">
    <citation type="submission" date="2019-04" db="EMBL/GenBank/DDBJ databases">
        <title>Phreatobacter aquaticus sp. nov.</title>
        <authorList>
            <person name="Choi A."/>
        </authorList>
    </citation>
    <scope>NUCLEOTIDE SEQUENCE [LARGE SCALE GENOMIC DNA]</scope>
    <source>
        <strain evidence="1 2">KCTC 52518</strain>
    </source>
</reference>